<evidence type="ECO:0000313" key="4">
    <source>
        <dbReference type="EMBL" id="MBS3061854.1"/>
    </source>
</evidence>
<gene>
    <name evidence="4" type="ORF">J4215_04710</name>
</gene>
<dbReference type="AlphaFoldDB" id="A0A8T4L5P6"/>
<dbReference type="InterPro" id="IPR036612">
    <property type="entry name" value="KH_dom_type_1_sf"/>
</dbReference>
<evidence type="ECO:0000259" key="3">
    <source>
        <dbReference type="SMART" id="SM00322"/>
    </source>
</evidence>
<evidence type="ECO:0000313" key="5">
    <source>
        <dbReference type="Proteomes" id="UP000675968"/>
    </source>
</evidence>
<dbReference type="Gene3D" id="3.30.1370.10">
    <property type="entry name" value="K Homology domain, type 1"/>
    <property type="match status" value="2"/>
</dbReference>
<dbReference type="InterPro" id="IPR055211">
    <property type="entry name" value="KH_PNO1_2nd"/>
</dbReference>
<accession>A0A8T4L5P6</accession>
<keyword evidence="1 2" id="KW-0694">RNA-binding</keyword>
<name>A0A8T4L5P6_9ARCH</name>
<dbReference type="Pfam" id="PF22891">
    <property type="entry name" value="KH_PNO1_2nd"/>
    <property type="match status" value="1"/>
</dbReference>
<proteinExistence type="predicted"/>
<dbReference type="GO" id="GO:0003723">
    <property type="term" value="F:RNA binding"/>
    <property type="evidence" value="ECO:0007669"/>
    <property type="project" value="UniProtKB-UniRule"/>
</dbReference>
<dbReference type="PANTHER" id="PTHR12826:SF13">
    <property type="entry name" value="RNA-BINDING PROTEIN PNO1"/>
    <property type="match status" value="1"/>
</dbReference>
<dbReference type="NCBIfam" id="TIGR03665">
    <property type="entry name" value="arCOG04150"/>
    <property type="match status" value="1"/>
</dbReference>
<dbReference type="InterPro" id="IPR004088">
    <property type="entry name" value="KH_dom_type_1"/>
</dbReference>
<feature type="domain" description="K Homology" evidence="3">
    <location>
        <begin position="81"/>
        <end position="154"/>
    </location>
</feature>
<dbReference type="InterPro" id="IPR004087">
    <property type="entry name" value="KH_dom"/>
</dbReference>
<dbReference type="PROSITE" id="PS50084">
    <property type="entry name" value="KH_TYPE_1"/>
    <property type="match status" value="1"/>
</dbReference>
<dbReference type="Pfam" id="PF00013">
    <property type="entry name" value="KH_1"/>
    <property type="match status" value="1"/>
</dbReference>
<evidence type="ECO:0000256" key="2">
    <source>
        <dbReference type="PROSITE-ProRule" id="PRU00117"/>
    </source>
</evidence>
<organism evidence="4 5">
    <name type="scientific">Candidatus Iainarchaeum sp</name>
    <dbReference type="NCBI Taxonomy" id="3101447"/>
    <lineage>
        <taxon>Archaea</taxon>
        <taxon>Candidatus Iainarchaeota</taxon>
        <taxon>Candidatus Iainarchaeia</taxon>
        <taxon>Candidatus Iainarchaeales</taxon>
        <taxon>Candidatus Iainarchaeaceae</taxon>
        <taxon>Candidatus Iainarchaeum</taxon>
    </lineage>
</organism>
<sequence length="176" mass="19598">MEESVRIPKERVGAVIGKNGQTKKDLEKHTGTRLKVDSESGEITIKGTEKNPIGFYNSLNIIKAIGRGFSPERAFMLTQENYMLEIIDIKDELNATDKELEQKKGRIIGTNGKTRNEIESKTDCAIAVYGKTVSIIGEADKMHTAKKAIDMLLSGATHSKVYGFLNKKQSFETFEI</sequence>
<dbReference type="PANTHER" id="PTHR12826">
    <property type="entry name" value="RIBONUCLEASE Y"/>
    <property type="match status" value="1"/>
</dbReference>
<reference evidence="4" key="2">
    <citation type="submission" date="2021-05" db="EMBL/GenBank/DDBJ databases">
        <title>Protein family content uncovers lineage relationships and bacterial pathway maintenance mechanisms in DPANN archaea.</title>
        <authorList>
            <person name="Castelle C.J."/>
            <person name="Meheust R."/>
            <person name="Jaffe A.L."/>
            <person name="Seitz K."/>
            <person name="Gong X."/>
            <person name="Baker B.J."/>
            <person name="Banfield J.F."/>
        </authorList>
    </citation>
    <scope>NUCLEOTIDE SEQUENCE</scope>
    <source>
        <strain evidence="4">RIFCSPLOWO2_01_FULL_AR10_48_17</strain>
    </source>
</reference>
<protein>
    <submittedName>
        <fullName evidence="4">RNA-processing protein</fullName>
    </submittedName>
</protein>
<dbReference type="SMART" id="SM00322">
    <property type="entry name" value="KH"/>
    <property type="match status" value="2"/>
</dbReference>
<dbReference type="InterPro" id="IPR019964">
    <property type="entry name" value="KH_domain_protein_archaea"/>
</dbReference>
<evidence type="ECO:0000256" key="1">
    <source>
        <dbReference type="ARBA" id="ARBA00022884"/>
    </source>
</evidence>
<dbReference type="SUPFAM" id="SSF54791">
    <property type="entry name" value="Eukaryotic type KH-domain (KH-domain type I)"/>
    <property type="match status" value="2"/>
</dbReference>
<reference evidence="4" key="1">
    <citation type="submission" date="2021-03" db="EMBL/GenBank/DDBJ databases">
        <authorList>
            <person name="Jaffe A."/>
        </authorList>
    </citation>
    <scope>NUCLEOTIDE SEQUENCE</scope>
    <source>
        <strain evidence="4">RIFCSPLOWO2_01_FULL_AR10_48_17</strain>
    </source>
</reference>
<comment type="caution">
    <text evidence="4">The sequence shown here is derived from an EMBL/GenBank/DDBJ whole genome shotgun (WGS) entry which is preliminary data.</text>
</comment>
<dbReference type="Proteomes" id="UP000675968">
    <property type="component" value="Unassembled WGS sequence"/>
</dbReference>
<feature type="domain" description="K Homology" evidence="3">
    <location>
        <begin position="1"/>
        <end position="67"/>
    </location>
</feature>
<dbReference type="EMBL" id="JAGVWC010000010">
    <property type="protein sequence ID" value="MBS3061854.1"/>
    <property type="molecule type" value="Genomic_DNA"/>
</dbReference>